<protein>
    <submittedName>
        <fullName evidence="4">DUF4206 domain-containing protein</fullName>
    </submittedName>
</protein>
<evidence type="ECO:0000313" key="3">
    <source>
        <dbReference type="Proteomes" id="UP000050794"/>
    </source>
</evidence>
<proteinExistence type="predicted"/>
<feature type="region of interest" description="Disordered" evidence="1">
    <location>
        <begin position="1"/>
        <end position="21"/>
    </location>
</feature>
<reference evidence="4" key="1">
    <citation type="submission" date="2016-06" db="UniProtKB">
        <authorList>
            <consortium name="WormBaseParasite"/>
        </authorList>
    </citation>
    <scope>IDENTIFICATION</scope>
</reference>
<reference evidence="2 3" key="2">
    <citation type="submission" date="2018-11" db="EMBL/GenBank/DDBJ databases">
        <authorList>
            <consortium name="Pathogen Informatics"/>
        </authorList>
    </citation>
    <scope>NUCLEOTIDE SEQUENCE [LARGE SCALE GENOMIC DNA]</scope>
</reference>
<feature type="compositionally biased region" description="Basic and acidic residues" evidence="1">
    <location>
        <begin position="235"/>
        <end position="247"/>
    </location>
</feature>
<dbReference type="EMBL" id="UYWY01024783">
    <property type="protein sequence ID" value="VDM49102.1"/>
    <property type="molecule type" value="Genomic_DNA"/>
</dbReference>
<organism evidence="3 4">
    <name type="scientific">Toxocara canis</name>
    <name type="common">Canine roundworm</name>
    <dbReference type="NCBI Taxonomy" id="6265"/>
    <lineage>
        <taxon>Eukaryota</taxon>
        <taxon>Metazoa</taxon>
        <taxon>Ecdysozoa</taxon>
        <taxon>Nematoda</taxon>
        <taxon>Chromadorea</taxon>
        <taxon>Rhabditida</taxon>
        <taxon>Spirurina</taxon>
        <taxon>Ascaridomorpha</taxon>
        <taxon>Ascaridoidea</taxon>
        <taxon>Toxocaridae</taxon>
        <taxon>Toxocara</taxon>
    </lineage>
</organism>
<feature type="region of interest" description="Disordered" evidence="1">
    <location>
        <begin position="271"/>
        <end position="293"/>
    </location>
</feature>
<keyword evidence="3" id="KW-1185">Reference proteome</keyword>
<feature type="compositionally biased region" description="Acidic residues" evidence="1">
    <location>
        <begin position="357"/>
        <end position="369"/>
    </location>
</feature>
<gene>
    <name evidence="2" type="ORF">TCNE_LOCUS17781</name>
</gene>
<dbReference type="WBParaSite" id="TCNE_0001778201-mRNA-1">
    <property type="protein sequence ID" value="TCNE_0001778201-mRNA-1"/>
    <property type="gene ID" value="TCNE_0001778201"/>
</dbReference>
<feature type="region of interest" description="Disordered" evidence="1">
    <location>
        <begin position="135"/>
        <end position="250"/>
    </location>
</feature>
<sequence length="480" mass="53106">MPSVLSQLTDNSVSSSYDRDVDRSRSFLTAAADSPCRDERVLRKPFGWHLKERLHAPTQFQENEKFSNTASRPDSQFVASTPDRRKPSEFAENGAPLSPIPRMHSLEGSEEGYQSARTSAVKKLSLTDVFEAFSEDERHADNSDIISTGIVERSSNNEDLERNSELSTVHRGSALADSSAVHMRSFSRESSPSKRNTRDGLSITRDEGSAAGLASESEPSDCIGESSHVSSKKSVVRDSAERHDEISKLSSSCDSDILLRSKDYAKHLHLLESSSSSSNEEEHLELKTAEKASGNNFCEALVEDQMEKTSLNDDDGNSIVIISDSSDEDDTPGEQKANEVVLSSDSTSLEEMREGEIEIENDSAEEEERGGENEDSHLAASSKTIPPNTQHFKEKVKFSSNLSLLPDGGQRLYAMIRAVKELLMEKADGQHQIKNSNDAQKDLSHAEFPNALSRIDRTSFVADHVRADTRWNPYEGVTFR</sequence>
<feature type="region of interest" description="Disordered" evidence="1">
    <location>
        <begin position="57"/>
        <end position="114"/>
    </location>
</feature>
<evidence type="ECO:0000313" key="2">
    <source>
        <dbReference type="EMBL" id="VDM49102.1"/>
    </source>
</evidence>
<name>A0A183VAL1_TOXCA</name>
<evidence type="ECO:0000256" key="1">
    <source>
        <dbReference type="SAM" id="MobiDB-lite"/>
    </source>
</evidence>
<feature type="compositionally biased region" description="Polar residues" evidence="1">
    <location>
        <begin position="1"/>
        <end position="11"/>
    </location>
</feature>
<dbReference type="Proteomes" id="UP000050794">
    <property type="component" value="Unassembled WGS sequence"/>
</dbReference>
<accession>A0A183VAL1</accession>
<feature type="compositionally biased region" description="Basic and acidic residues" evidence="1">
    <location>
        <begin position="155"/>
        <end position="164"/>
    </location>
</feature>
<dbReference type="AlphaFoldDB" id="A0A183VAL1"/>
<feature type="compositionally biased region" description="Basic and acidic residues" evidence="1">
    <location>
        <begin position="280"/>
        <end position="290"/>
    </location>
</feature>
<feature type="compositionally biased region" description="Polar residues" evidence="1">
    <location>
        <begin position="58"/>
        <end position="79"/>
    </location>
</feature>
<feature type="region of interest" description="Disordered" evidence="1">
    <location>
        <begin position="307"/>
        <end position="387"/>
    </location>
</feature>
<evidence type="ECO:0000313" key="4">
    <source>
        <dbReference type="WBParaSite" id="TCNE_0001778201-mRNA-1"/>
    </source>
</evidence>